<reference evidence="1 2" key="1">
    <citation type="journal article" date="2019" name="PLoS Negl. Trop. Dis.">
        <title>Whole genome sequencing of Entamoeba nuttalli reveals mammalian host-related molecular signatures and a novel octapeptide-repeat surface protein.</title>
        <authorList>
            <person name="Tanaka M."/>
            <person name="Makiuchi T."/>
            <person name="Komiyama T."/>
            <person name="Shiina T."/>
            <person name="Osaki K."/>
            <person name="Tachibana H."/>
        </authorList>
    </citation>
    <scope>NUCLEOTIDE SEQUENCE [LARGE SCALE GENOMIC DNA]</scope>
    <source>
        <strain evidence="1 2">P19-061405</strain>
    </source>
</reference>
<organism evidence="1 2">
    <name type="scientific">Entamoeba nuttalli</name>
    <dbReference type="NCBI Taxonomy" id="412467"/>
    <lineage>
        <taxon>Eukaryota</taxon>
        <taxon>Amoebozoa</taxon>
        <taxon>Evosea</taxon>
        <taxon>Archamoebae</taxon>
        <taxon>Mastigamoebida</taxon>
        <taxon>Entamoebidae</taxon>
        <taxon>Entamoeba</taxon>
    </lineage>
</organism>
<name>A0ABQ0DD85_9EUKA</name>
<evidence type="ECO:0000313" key="2">
    <source>
        <dbReference type="Proteomes" id="UP001628156"/>
    </source>
</evidence>
<gene>
    <name evidence="1" type="ORF">ENUP19_0058G0024</name>
</gene>
<protein>
    <submittedName>
        <fullName evidence="1">Uncharacterized protein</fullName>
    </submittedName>
</protein>
<proteinExistence type="predicted"/>
<evidence type="ECO:0000313" key="1">
    <source>
        <dbReference type="EMBL" id="GAB1220784.1"/>
    </source>
</evidence>
<accession>A0ABQ0DD85</accession>
<dbReference type="EMBL" id="BAAFRS010000058">
    <property type="protein sequence ID" value="GAB1220784.1"/>
    <property type="molecule type" value="Genomic_DNA"/>
</dbReference>
<sequence length="113" mass="13489">MSFEKGCISEETVRKAIEWKTYFTFTANKVCKGVRQLSPYNKNTSKIWRNYKKQKVVLLGDIDKDNVKYIKTVYLHDDNIIINLVNYTMIITSTFNPEEFFEIKNRYERNSID</sequence>
<dbReference type="Proteomes" id="UP001628156">
    <property type="component" value="Unassembled WGS sequence"/>
</dbReference>
<keyword evidence="2" id="KW-1185">Reference proteome</keyword>
<comment type="caution">
    <text evidence="1">The sequence shown here is derived from an EMBL/GenBank/DDBJ whole genome shotgun (WGS) entry which is preliminary data.</text>
</comment>